<dbReference type="EMBL" id="JAJVCN010000001">
    <property type="protein sequence ID" value="MCE7001660.1"/>
    <property type="molecule type" value="Genomic_DNA"/>
</dbReference>
<proteinExistence type="predicted"/>
<evidence type="ECO:0000313" key="8">
    <source>
        <dbReference type="Proteomes" id="UP001521150"/>
    </source>
</evidence>
<comment type="catalytic activity">
    <reaction evidence="5">
        <text>a 2'-deoxyadenosine in DNA + S-adenosyl-L-methionine = an N(6)-methyl-2'-deoxyadenosine in DNA + S-adenosyl-L-homocysteine + H(+)</text>
        <dbReference type="Rhea" id="RHEA:15197"/>
        <dbReference type="Rhea" id="RHEA-COMP:12418"/>
        <dbReference type="Rhea" id="RHEA-COMP:12419"/>
        <dbReference type="ChEBI" id="CHEBI:15378"/>
        <dbReference type="ChEBI" id="CHEBI:57856"/>
        <dbReference type="ChEBI" id="CHEBI:59789"/>
        <dbReference type="ChEBI" id="CHEBI:90615"/>
        <dbReference type="ChEBI" id="CHEBI:90616"/>
        <dbReference type="EC" id="2.1.1.72"/>
    </reaction>
</comment>
<keyword evidence="8" id="KW-1185">Reference proteome</keyword>
<accession>A0ABS8Z4J3</accession>
<dbReference type="Proteomes" id="UP001521150">
    <property type="component" value="Unassembled WGS sequence"/>
</dbReference>
<evidence type="ECO:0000256" key="5">
    <source>
        <dbReference type="ARBA" id="ARBA00047942"/>
    </source>
</evidence>
<dbReference type="Pfam" id="PF07669">
    <property type="entry name" value="Eco57I"/>
    <property type="match status" value="1"/>
</dbReference>
<dbReference type="SUPFAM" id="SSF53335">
    <property type="entry name" value="S-adenosyl-L-methionine-dependent methyltransferases"/>
    <property type="match status" value="1"/>
</dbReference>
<evidence type="ECO:0000256" key="2">
    <source>
        <dbReference type="ARBA" id="ARBA00022603"/>
    </source>
</evidence>
<sequence length="511" mass="57631">MAKLNRLVGELRAQVKALEEDLRARVDGPDLHGRQEGVYERWHAEWEAALKAERSAASWQEWRDDRVVQAAVAWVLLAVFARFCEDNELVRPVWIAGHTKDRRQLALDARRAYFQENPEHNDRHWLSTIVDYFAGMGATAGLVDEYSPLHQVAPSGDAAQRLLEFWWETDAEGEQLLRRFDDPKLNTRFLGDLYQDLSEHAKKTYALLQTPEFVEEFILDQTMEPALKERPLDGFRLIDPTCGSGHFLLGAFRRLLDRWSKHAPNLDSRTLVQRALDGVHGVDINPFAVAIARFRLIVGALKATSERSLEKAPDFLLNVAAGDSLLFGAPQQALGDDMFSFDQVVFAYSTEDRKALERLLQTRDGEPVAYDVVVGNPPYITVKDKALNAAYRTLYKTCHRNYSLTAPFMELFFGLATRGERPGWVAQITSNSFMKREFGKPLIEEFLARCNLRVVINSEGAWIPGHNMDGTPTVILVARNGSPNGSTIRAILNKGLRENRDVGNEGDGPGQ</sequence>
<dbReference type="InterPro" id="IPR029063">
    <property type="entry name" value="SAM-dependent_MTases_sf"/>
</dbReference>
<keyword evidence="4" id="KW-0949">S-adenosyl-L-methionine</keyword>
<reference evidence="7 8" key="1">
    <citation type="submission" date="2021-12" db="EMBL/GenBank/DDBJ databases">
        <title>Genome sequence of Kibdelosporangium philippinense ATCC 49844.</title>
        <authorList>
            <person name="Fedorov E.A."/>
            <person name="Omeragic M."/>
            <person name="Shalygina K.F."/>
            <person name="Maclea K.S."/>
        </authorList>
    </citation>
    <scope>NUCLEOTIDE SEQUENCE [LARGE SCALE GENOMIC DNA]</scope>
    <source>
        <strain evidence="7 8">ATCC 49844</strain>
    </source>
</reference>
<keyword evidence="2 7" id="KW-0489">Methyltransferase</keyword>
<gene>
    <name evidence="7" type="primary">pglX</name>
    <name evidence="7" type="ORF">LWC34_02210</name>
</gene>
<dbReference type="InterPro" id="IPR002052">
    <property type="entry name" value="DNA_methylase_N6_adenine_CS"/>
</dbReference>
<dbReference type="PANTHER" id="PTHR33841:SF1">
    <property type="entry name" value="DNA METHYLTRANSFERASE A"/>
    <property type="match status" value="1"/>
</dbReference>
<dbReference type="GO" id="GO:0032259">
    <property type="term" value="P:methylation"/>
    <property type="evidence" value="ECO:0007669"/>
    <property type="project" value="UniProtKB-KW"/>
</dbReference>
<evidence type="ECO:0000259" key="6">
    <source>
        <dbReference type="Pfam" id="PF07669"/>
    </source>
</evidence>
<dbReference type="PROSITE" id="PS00092">
    <property type="entry name" value="N6_MTASE"/>
    <property type="match status" value="1"/>
</dbReference>
<feature type="domain" description="Type II methyltransferase M.TaqI-like" evidence="6">
    <location>
        <begin position="279"/>
        <end position="458"/>
    </location>
</feature>
<dbReference type="Gene3D" id="3.40.50.150">
    <property type="entry name" value="Vaccinia Virus protein VP39"/>
    <property type="match status" value="1"/>
</dbReference>
<evidence type="ECO:0000313" key="7">
    <source>
        <dbReference type="EMBL" id="MCE7001660.1"/>
    </source>
</evidence>
<keyword evidence="3 7" id="KW-0808">Transferase</keyword>
<dbReference type="InterPro" id="IPR050953">
    <property type="entry name" value="N4_N6_ade-DNA_methylase"/>
</dbReference>
<dbReference type="PANTHER" id="PTHR33841">
    <property type="entry name" value="DNA METHYLTRANSFERASE YEEA-RELATED"/>
    <property type="match status" value="1"/>
</dbReference>
<evidence type="ECO:0000256" key="3">
    <source>
        <dbReference type="ARBA" id="ARBA00022679"/>
    </source>
</evidence>
<organism evidence="7 8">
    <name type="scientific">Kibdelosporangium philippinense</name>
    <dbReference type="NCBI Taxonomy" id="211113"/>
    <lineage>
        <taxon>Bacteria</taxon>
        <taxon>Bacillati</taxon>
        <taxon>Actinomycetota</taxon>
        <taxon>Actinomycetes</taxon>
        <taxon>Pseudonocardiales</taxon>
        <taxon>Pseudonocardiaceae</taxon>
        <taxon>Kibdelosporangium</taxon>
    </lineage>
</organism>
<comment type="caution">
    <text evidence="7">The sequence shown here is derived from an EMBL/GenBank/DDBJ whole genome shotgun (WGS) entry which is preliminary data.</text>
</comment>
<dbReference type="EC" id="2.1.1.72" evidence="1"/>
<protein>
    <recommendedName>
        <fullName evidence="1">site-specific DNA-methyltransferase (adenine-specific)</fullName>
        <ecNumber evidence="1">2.1.1.72</ecNumber>
    </recommendedName>
</protein>
<dbReference type="InterPro" id="IPR011639">
    <property type="entry name" value="MethylTrfase_TaqI-like_dom"/>
</dbReference>
<dbReference type="NCBIfam" id="NF033451">
    <property type="entry name" value="BREX_2_MTaseX"/>
    <property type="match status" value="1"/>
</dbReference>
<dbReference type="GO" id="GO:0009007">
    <property type="term" value="F:site-specific DNA-methyltransferase (adenine-specific) activity"/>
    <property type="evidence" value="ECO:0007669"/>
    <property type="project" value="UniProtKB-EC"/>
</dbReference>
<evidence type="ECO:0000256" key="1">
    <source>
        <dbReference type="ARBA" id="ARBA00011900"/>
    </source>
</evidence>
<evidence type="ECO:0000256" key="4">
    <source>
        <dbReference type="ARBA" id="ARBA00022691"/>
    </source>
</evidence>
<dbReference type="RefSeq" id="WP_233722718.1">
    <property type="nucleotide sequence ID" value="NZ_JAJVCN010000001.1"/>
</dbReference>
<name>A0ABS8Z4J3_9PSEU</name>
<dbReference type="PRINTS" id="PR00507">
    <property type="entry name" value="N12N6MTFRASE"/>
</dbReference>